<dbReference type="AlphaFoldDB" id="A0AA36IHP8"/>
<dbReference type="Proteomes" id="UP001178507">
    <property type="component" value="Unassembled WGS sequence"/>
</dbReference>
<accession>A0AA36IHP8</accession>
<organism evidence="1 2">
    <name type="scientific">Effrenium voratum</name>
    <dbReference type="NCBI Taxonomy" id="2562239"/>
    <lineage>
        <taxon>Eukaryota</taxon>
        <taxon>Sar</taxon>
        <taxon>Alveolata</taxon>
        <taxon>Dinophyceae</taxon>
        <taxon>Suessiales</taxon>
        <taxon>Symbiodiniaceae</taxon>
        <taxon>Effrenium</taxon>
    </lineage>
</organism>
<dbReference type="PROSITE" id="PS50096">
    <property type="entry name" value="IQ"/>
    <property type="match status" value="3"/>
</dbReference>
<dbReference type="SMART" id="SM00015">
    <property type="entry name" value="IQ"/>
    <property type="match status" value="3"/>
</dbReference>
<name>A0AA36IHP8_9DINO</name>
<dbReference type="Pfam" id="PF00612">
    <property type="entry name" value="IQ"/>
    <property type="match status" value="2"/>
</dbReference>
<keyword evidence="2" id="KW-1185">Reference proteome</keyword>
<dbReference type="EMBL" id="CAUJNA010001435">
    <property type="protein sequence ID" value="CAJ1386906.1"/>
    <property type="molecule type" value="Genomic_DNA"/>
</dbReference>
<dbReference type="Gene3D" id="1.20.5.190">
    <property type="match status" value="1"/>
</dbReference>
<protein>
    <submittedName>
        <fullName evidence="1">Uncharacterized protein</fullName>
    </submittedName>
</protein>
<dbReference type="InterPro" id="IPR000048">
    <property type="entry name" value="IQ_motif_EF-hand-BS"/>
</dbReference>
<gene>
    <name evidence="1" type="ORF">EVOR1521_LOCUS13084</name>
</gene>
<proteinExistence type="predicted"/>
<comment type="caution">
    <text evidence="1">The sequence shown here is derived from an EMBL/GenBank/DDBJ whole genome shotgun (WGS) entry which is preliminary data.</text>
</comment>
<evidence type="ECO:0000313" key="2">
    <source>
        <dbReference type="Proteomes" id="UP001178507"/>
    </source>
</evidence>
<evidence type="ECO:0000313" key="1">
    <source>
        <dbReference type="EMBL" id="CAJ1386906.1"/>
    </source>
</evidence>
<sequence>MLAARLREELALRRIGAATRIQSLARGKSIREEVGPLLASRREAAITLQCLVRGVAARRRLQLLRQERASVKVQSAWRRQLAKAEAMRRRAHEANKLLDCLLQGRVPPSDGTPRTGGKAWLEKVTAALEWKAKRDVEEEEKELRCCRQMAFSLIHHAQESSQAPRVCWPRPSWIALSRPWAWPSAEQGNGCVPCCRRRLKVTCRATSPRCASPWRSITAS</sequence>
<reference evidence="1" key="1">
    <citation type="submission" date="2023-08" db="EMBL/GenBank/DDBJ databases">
        <authorList>
            <person name="Chen Y."/>
            <person name="Shah S."/>
            <person name="Dougan E. K."/>
            <person name="Thang M."/>
            <person name="Chan C."/>
        </authorList>
    </citation>
    <scope>NUCLEOTIDE SEQUENCE</scope>
</reference>